<dbReference type="CDD" id="cd16830">
    <property type="entry name" value="HemS-like_N"/>
    <property type="match status" value="1"/>
</dbReference>
<organism evidence="2 3">
    <name type="scientific">Undibacterium luofuense</name>
    <dbReference type="NCBI Taxonomy" id="2828733"/>
    <lineage>
        <taxon>Bacteria</taxon>
        <taxon>Pseudomonadati</taxon>
        <taxon>Pseudomonadota</taxon>
        <taxon>Betaproteobacteria</taxon>
        <taxon>Burkholderiales</taxon>
        <taxon>Oxalobacteraceae</taxon>
        <taxon>Undibacterium</taxon>
    </lineage>
</organism>
<evidence type="ECO:0000313" key="2">
    <source>
        <dbReference type="EMBL" id="MBR7781783.1"/>
    </source>
</evidence>
<dbReference type="CDD" id="cd16831">
    <property type="entry name" value="HemS-like_C"/>
    <property type="match status" value="1"/>
</dbReference>
<dbReference type="Pfam" id="PF05171">
    <property type="entry name" value="HemS"/>
    <property type="match status" value="2"/>
</dbReference>
<dbReference type="SUPFAM" id="SSF144064">
    <property type="entry name" value="Heme iron utilization protein-like"/>
    <property type="match status" value="1"/>
</dbReference>
<dbReference type="GO" id="GO:0006826">
    <property type="term" value="P:iron ion transport"/>
    <property type="evidence" value="ECO:0007669"/>
    <property type="project" value="InterPro"/>
</dbReference>
<dbReference type="Gene3D" id="3.40.1570.10">
    <property type="entry name" value="HemS/ChuS/ChuX like domains"/>
    <property type="match status" value="2"/>
</dbReference>
<dbReference type="Proteomes" id="UP000680067">
    <property type="component" value="Unassembled WGS sequence"/>
</dbReference>
<dbReference type="InterPro" id="IPR007845">
    <property type="entry name" value="HemS/ChuX_dom"/>
</dbReference>
<comment type="caution">
    <text evidence="2">The sequence shown here is derived from an EMBL/GenBank/DDBJ whole genome shotgun (WGS) entry which is preliminary data.</text>
</comment>
<gene>
    <name evidence="2" type="ORF">KDM89_06500</name>
</gene>
<proteinExistence type="predicted"/>
<accession>A0A941DJ88</accession>
<keyword evidence="3" id="KW-1185">Reference proteome</keyword>
<evidence type="ECO:0000259" key="1">
    <source>
        <dbReference type="Pfam" id="PF05171"/>
    </source>
</evidence>
<reference evidence="2" key="1">
    <citation type="submission" date="2021-04" db="EMBL/GenBank/DDBJ databases">
        <title>novel species isolated from subtropical streams in China.</title>
        <authorList>
            <person name="Lu H."/>
        </authorList>
    </citation>
    <scope>NUCLEOTIDE SEQUENCE</scope>
    <source>
        <strain evidence="2">LFS511W</strain>
    </source>
</reference>
<protein>
    <submittedName>
        <fullName evidence="2">Hemin-degrading factor</fullName>
    </submittedName>
</protein>
<evidence type="ECO:0000313" key="3">
    <source>
        <dbReference type="Proteomes" id="UP000680067"/>
    </source>
</evidence>
<sequence>MNNSLNIPRLFTEMRRAQKKRHRDIALELGISEAELIAAHSGVMTDDDAISLRAVRLQARWPDLIKTVETLGKVMALTRNEACVHEKKGVYHHSSVNGQTGLVLAGDIDLRIFYQHWSSGFAVQEELADGTQRSLQFFDRSGVAIHKIFLQPESNLQAFDALIMAFADDHAAPLQIQAAAPRAEATLPDNFDNAAFRDAWRSLRDTHDFFSMLRQFKISRTLALREAGVDYAEQLDTAAASDVLLAAAQEQVPIMVFTGNAGMIQIHSGPVSKVLPTGPWINVLDAGFNLHLRTDLIAEAWIVRKPTTDGLVCSLELFDAHHELICMLFGERKPGQAERCEWRALLDQMRTEHLLCKA</sequence>
<feature type="domain" description="Haemin-degrading HemS/ChuX" evidence="1">
    <location>
        <begin position="30"/>
        <end position="166"/>
    </location>
</feature>
<dbReference type="RefSeq" id="WP_212687122.1">
    <property type="nucleotide sequence ID" value="NZ_JAGSPN010000003.1"/>
</dbReference>
<dbReference type="InterPro" id="IPR053733">
    <property type="entry name" value="Heme_Transport_Util_sf"/>
</dbReference>
<name>A0A941DJ88_9BURK</name>
<dbReference type="EMBL" id="JAGSPN010000003">
    <property type="protein sequence ID" value="MBR7781783.1"/>
    <property type="molecule type" value="Genomic_DNA"/>
</dbReference>
<dbReference type="AlphaFoldDB" id="A0A941DJ88"/>
<feature type="domain" description="Haemin-degrading HemS/ChuX" evidence="1">
    <location>
        <begin position="217"/>
        <end position="348"/>
    </location>
</feature>